<comment type="caution">
    <text evidence="2">The sequence shown here is derived from an EMBL/GenBank/DDBJ whole genome shotgun (WGS) entry which is preliminary data.</text>
</comment>
<name>M5UCA3_9BACT</name>
<reference evidence="2 3" key="1">
    <citation type="journal article" date="2013" name="Mar. Genomics">
        <title>Expression of sulfatases in Rhodopirellula baltica and the diversity of sulfatases in the genus Rhodopirellula.</title>
        <authorList>
            <person name="Wegner C.E."/>
            <person name="Richter-Heitmann T."/>
            <person name="Klindworth A."/>
            <person name="Klockow C."/>
            <person name="Richter M."/>
            <person name="Achstetter T."/>
            <person name="Glockner F.O."/>
            <person name="Harder J."/>
        </authorList>
    </citation>
    <scope>NUCLEOTIDE SEQUENCE [LARGE SCALE GENOMIC DNA]</scope>
    <source>
        <strain evidence="2 3">SM41</strain>
    </source>
</reference>
<dbReference type="EMBL" id="ANOH01000214">
    <property type="protein sequence ID" value="EMI55486.1"/>
    <property type="molecule type" value="Genomic_DNA"/>
</dbReference>
<evidence type="ECO:0000313" key="2">
    <source>
        <dbReference type="EMBL" id="EMI55486.1"/>
    </source>
</evidence>
<evidence type="ECO:0000259" key="1">
    <source>
        <dbReference type="Pfam" id="PF02698"/>
    </source>
</evidence>
<dbReference type="PATRIC" id="fig|1263870.3.peg.3239"/>
<dbReference type="Proteomes" id="UP000011885">
    <property type="component" value="Unassembled WGS sequence"/>
</dbReference>
<proteinExistence type="predicted"/>
<dbReference type="AlphaFoldDB" id="M5UCA3"/>
<accession>M5UCA3</accession>
<sequence>MWLATSSATIRGICILPLHVHDEATRADIAYVMADGEAIWERLRAAADLYHMRRVKTISLLNEQRTSGYNFIRKRNDTRLQREIDYLGLFGVPASKILLIDPVEGDLFSSRSEAVGMKRMHPALKRIAVVTSSPHTRRAKLCFQRVYTGDVSIQVYSATSPSQSAETFSPIWIEYCKFFVYWICI</sequence>
<dbReference type="InterPro" id="IPR003848">
    <property type="entry name" value="DUF218"/>
</dbReference>
<feature type="domain" description="DUF218" evidence="1">
    <location>
        <begin position="36"/>
        <end position="153"/>
    </location>
</feature>
<organism evidence="2 3">
    <name type="scientific">Rhodopirellula sallentina SM41</name>
    <dbReference type="NCBI Taxonomy" id="1263870"/>
    <lineage>
        <taxon>Bacteria</taxon>
        <taxon>Pseudomonadati</taxon>
        <taxon>Planctomycetota</taxon>
        <taxon>Planctomycetia</taxon>
        <taxon>Pirellulales</taxon>
        <taxon>Pirellulaceae</taxon>
        <taxon>Rhodopirellula</taxon>
    </lineage>
</organism>
<keyword evidence="3" id="KW-1185">Reference proteome</keyword>
<gene>
    <name evidence="2" type="ORF">RSSM_03050</name>
</gene>
<dbReference type="Pfam" id="PF02698">
    <property type="entry name" value="DUF218"/>
    <property type="match status" value="1"/>
</dbReference>
<protein>
    <recommendedName>
        <fullName evidence="1">DUF218 domain-containing protein</fullName>
    </recommendedName>
</protein>
<evidence type="ECO:0000313" key="3">
    <source>
        <dbReference type="Proteomes" id="UP000011885"/>
    </source>
</evidence>